<comment type="similarity">
    <text evidence="2">Belongs to the peptidase S54 family.</text>
</comment>
<feature type="transmembrane region" description="Helical" evidence="7">
    <location>
        <begin position="221"/>
        <end position="240"/>
    </location>
</feature>
<comment type="subcellular location">
    <subcellularLocation>
        <location evidence="1">Membrane</location>
        <topology evidence="1">Multi-pass membrane protein</topology>
    </subcellularLocation>
</comment>
<feature type="transmembrane region" description="Helical" evidence="7">
    <location>
        <begin position="157"/>
        <end position="177"/>
    </location>
</feature>
<feature type="transmembrane region" description="Helical" evidence="7">
    <location>
        <begin position="252"/>
        <end position="270"/>
    </location>
</feature>
<dbReference type="EC" id="3.4.21.105" evidence="9"/>
<dbReference type="SUPFAM" id="SSF144091">
    <property type="entry name" value="Rhomboid-like"/>
    <property type="match status" value="1"/>
</dbReference>
<dbReference type="Gene3D" id="1.20.1540.10">
    <property type="entry name" value="Rhomboid-like"/>
    <property type="match status" value="1"/>
</dbReference>
<proteinExistence type="inferred from homology"/>
<evidence type="ECO:0000256" key="6">
    <source>
        <dbReference type="ARBA" id="ARBA00023136"/>
    </source>
</evidence>
<evidence type="ECO:0000313" key="9">
    <source>
        <dbReference type="EMBL" id="WFC96023.1"/>
    </source>
</evidence>
<keyword evidence="5 7" id="KW-1133">Transmembrane helix</keyword>
<dbReference type="Proteomes" id="UP001216638">
    <property type="component" value="Chromosome 3"/>
</dbReference>
<evidence type="ECO:0000259" key="8">
    <source>
        <dbReference type="Pfam" id="PF01694"/>
    </source>
</evidence>
<gene>
    <name evidence="9" type="ORF">MBRA1_002679</name>
</gene>
<dbReference type="PANTHER" id="PTHR43731">
    <property type="entry name" value="RHOMBOID PROTEASE"/>
    <property type="match status" value="1"/>
</dbReference>
<evidence type="ECO:0000256" key="3">
    <source>
        <dbReference type="ARBA" id="ARBA00022692"/>
    </source>
</evidence>
<evidence type="ECO:0000256" key="4">
    <source>
        <dbReference type="ARBA" id="ARBA00022801"/>
    </source>
</evidence>
<dbReference type="GO" id="GO:0004252">
    <property type="term" value="F:serine-type endopeptidase activity"/>
    <property type="evidence" value="ECO:0007669"/>
    <property type="project" value="InterPro"/>
</dbReference>
<dbReference type="InterPro" id="IPR050925">
    <property type="entry name" value="Rhomboid_protease_S54"/>
</dbReference>
<dbReference type="PANTHER" id="PTHR43731:SF14">
    <property type="entry name" value="PRESENILIN-ASSOCIATED RHOMBOID-LIKE PROTEIN, MITOCHONDRIAL"/>
    <property type="match status" value="1"/>
</dbReference>
<dbReference type="GO" id="GO:0016020">
    <property type="term" value="C:membrane"/>
    <property type="evidence" value="ECO:0007669"/>
    <property type="project" value="UniProtKB-SubCell"/>
</dbReference>
<keyword evidence="6 7" id="KW-0472">Membrane</keyword>
<dbReference type="EMBL" id="CP119953">
    <property type="protein sequence ID" value="WFC96023.1"/>
    <property type="molecule type" value="Genomic_DNA"/>
</dbReference>
<evidence type="ECO:0000256" key="5">
    <source>
        <dbReference type="ARBA" id="ARBA00022989"/>
    </source>
</evidence>
<feature type="transmembrane region" description="Helical" evidence="7">
    <location>
        <begin position="66"/>
        <end position="85"/>
    </location>
</feature>
<feature type="transmembrane region" description="Helical" evidence="7">
    <location>
        <begin position="197"/>
        <end position="214"/>
    </location>
</feature>
<keyword evidence="3 7" id="KW-0812">Transmembrane</keyword>
<dbReference type="AlphaFoldDB" id="A0AAF0DV46"/>
<name>A0AAF0DV46_9BASI</name>
<dbReference type="InterPro" id="IPR022764">
    <property type="entry name" value="Peptidase_S54_rhomboid_dom"/>
</dbReference>
<accession>A0AAF0DV46</accession>
<evidence type="ECO:0000313" key="10">
    <source>
        <dbReference type="Proteomes" id="UP001216638"/>
    </source>
</evidence>
<keyword evidence="10" id="KW-1185">Reference proteome</keyword>
<reference evidence="9" key="1">
    <citation type="submission" date="2023-03" db="EMBL/GenBank/DDBJ databases">
        <title>Mating type loci evolution in Malassezia.</title>
        <authorList>
            <person name="Coelho M.A."/>
        </authorList>
    </citation>
    <scope>NUCLEOTIDE SEQUENCE</scope>
    <source>
        <strain evidence="9">CBS 14135</strain>
    </source>
</reference>
<sequence>MRWAGLSVRTAACVRPAARSTVPCARPAPRILQQLARPAPHTPCLPARGVRTRATFQRAPRTSSSTILVVLFGINTAVFGVWWYARDNAMRYGDLRLYRFMMRNFTSGEPNLREGRWWTLLTACFSHQDLPHFAFNMLTFAFTAPALLPIIGAPQMLTLYVGAGLTASLTSLAWPYIVDPILHGEQKSLRRHRFNMSLGASGSVYAILSAFAAMRPDALFLLFYVVPVPARMCVAGILAYELYSASFPRQDNHIDSVGHVGGLLAGLVFARMRMRALRY</sequence>
<keyword evidence="9" id="KW-0645">Protease</keyword>
<evidence type="ECO:0000256" key="2">
    <source>
        <dbReference type="ARBA" id="ARBA00009045"/>
    </source>
</evidence>
<feature type="transmembrane region" description="Helical" evidence="7">
    <location>
        <begin position="130"/>
        <end position="150"/>
    </location>
</feature>
<organism evidence="9 10">
    <name type="scientific">Malassezia brasiliensis</name>
    <dbReference type="NCBI Taxonomy" id="1821822"/>
    <lineage>
        <taxon>Eukaryota</taxon>
        <taxon>Fungi</taxon>
        <taxon>Dikarya</taxon>
        <taxon>Basidiomycota</taxon>
        <taxon>Ustilaginomycotina</taxon>
        <taxon>Malasseziomycetes</taxon>
        <taxon>Malasseziales</taxon>
        <taxon>Malasseziaceae</taxon>
        <taxon>Malassezia</taxon>
    </lineage>
</organism>
<protein>
    <submittedName>
        <fullName evidence="9">Rhomboid protease</fullName>
        <ecNumber evidence="9">3.4.21.105</ecNumber>
    </submittedName>
</protein>
<dbReference type="GO" id="GO:0006465">
    <property type="term" value="P:signal peptide processing"/>
    <property type="evidence" value="ECO:0007669"/>
    <property type="project" value="TreeGrafter"/>
</dbReference>
<evidence type="ECO:0000256" key="7">
    <source>
        <dbReference type="SAM" id="Phobius"/>
    </source>
</evidence>
<feature type="domain" description="Peptidase S54 rhomboid" evidence="8">
    <location>
        <begin position="115"/>
        <end position="273"/>
    </location>
</feature>
<dbReference type="InterPro" id="IPR035952">
    <property type="entry name" value="Rhomboid-like_sf"/>
</dbReference>
<evidence type="ECO:0000256" key="1">
    <source>
        <dbReference type="ARBA" id="ARBA00004141"/>
    </source>
</evidence>
<keyword evidence="4 9" id="KW-0378">Hydrolase</keyword>
<dbReference type="Pfam" id="PF01694">
    <property type="entry name" value="Rhomboid"/>
    <property type="match status" value="1"/>
</dbReference>